<accession>A0A7I7M3W5</accession>
<dbReference type="EMBL" id="AP022574">
    <property type="protein sequence ID" value="BBX66606.1"/>
    <property type="molecule type" value="Genomic_DNA"/>
</dbReference>
<dbReference type="GO" id="GO:0022857">
    <property type="term" value="F:transmembrane transporter activity"/>
    <property type="evidence" value="ECO:0007669"/>
    <property type="project" value="InterPro"/>
</dbReference>
<feature type="transmembrane region" description="Helical" evidence="5">
    <location>
        <begin position="143"/>
        <end position="169"/>
    </location>
</feature>
<feature type="transmembrane region" description="Helical" evidence="5">
    <location>
        <begin position="359"/>
        <end position="377"/>
    </location>
</feature>
<dbReference type="RefSeq" id="WP_246228826.1">
    <property type="nucleotide sequence ID" value="NZ_AP022574.1"/>
</dbReference>
<dbReference type="Proteomes" id="UP000466514">
    <property type="component" value="Chromosome"/>
</dbReference>
<evidence type="ECO:0000256" key="1">
    <source>
        <dbReference type="ARBA" id="ARBA00004651"/>
    </source>
</evidence>
<sequence length="512" mass="51520">MNSLDTTAPRLSRTAAAMTVLAMGLGYTASVVDPTILSAEMSTVRIGLGMSASAASFIASLATLTTAAAVLGAGALGDVYGMRRMYVVGLLGTIGFGVLGAAAPTVAVLMVARAGLGVALAFLLGLPLAIVNAVFAPERRTRVIAWYFGVGFAVAAPLPAIGGVLAAQFGWRTCLLVTPAVAAAALAITLRYVPHPPRSHRALDVPGLALAAVALLALVFGISRLEAGVDVVAITALCTAAVAAVGFVVREWRTPQPALELSIFRSSRFNAAVTAGVVFNFLTGGLMILFAFYLVTVRGESPEVLGFLLIPATVLGAVAATAAGPAAARFGDRPVLVGGLAVMLVAVLLLRLFDENTSLVVVAAAVVLSVVGGAIVATPQASVMMAGAPAHLGGAVSGVKGAVNQTGYSLGPTVFALVGINLILAEGTTKLAGSGITLEEAREAFRATHGGPAGGSHLLDPDRARIVATAATESMLDAIHTISLLAAVVAVVAIVVAIVWLKPESRGGPSTS</sequence>
<evidence type="ECO:0000313" key="7">
    <source>
        <dbReference type="EMBL" id="BBX66606.1"/>
    </source>
</evidence>
<dbReference type="InterPro" id="IPR036259">
    <property type="entry name" value="MFS_trans_sf"/>
</dbReference>
<dbReference type="PANTHER" id="PTHR42718">
    <property type="entry name" value="MAJOR FACILITATOR SUPERFAMILY MULTIDRUG TRANSPORTER MFSC"/>
    <property type="match status" value="1"/>
</dbReference>
<feature type="transmembrane region" description="Helical" evidence="5">
    <location>
        <begin position="175"/>
        <end position="193"/>
    </location>
</feature>
<feature type="transmembrane region" description="Helical" evidence="5">
    <location>
        <begin position="307"/>
        <end position="328"/>
    </location>
</feature>
<feature type="transmembrane region" description="Helical" evidence="5">
    <location>
        <begin position="205"/>
        <end position="225"/>
    </location>
</feature>
<keyword evidence="8" id="KW-1185">Reference proteome</keyword>
<protein>
    <submittedName>
        <fullName evidence="7">MFS transporter</fullName>
    </submittedName>
</protein>
<evidence type="ECO:0000259" key="6">
    <source>
        <dbReference type="PROSITE" id="PS50850"/>
    </source>
</evidence>
<feature type="transmembrane region" description="Helical" evidence="5">
    <location>
        <begin position="269"/>
        <end position="295"/>
    </location>
</feature>
<dbReference type="Gene3D" id="1.20.1250.20">
    <property type="entry name" value="MFS general substrate transporter like domains"/>
    <property type="match status" value="2"/>
</dbReference>
<feature type="transmembrane region" description="Helical" evidence="5">
    <location>
        <begin position="231"/>
        <end position="249"/>
    </location>
</feature>
<evidence type="ECO:0000256" key="3">
    <source>
        <dbReference type="ARBA" id="ARBA00022989"/>
    </source>
</evidence>
<feature type="transmembrane region" description="Helical" evidence="5">
    <location>
        <begin position="335"/>
        <end position="353"/>
    </location>
</feature>
<dbReference type="Pfam" id="PF07690">
    <property type="entry name" value="MFS_1"/>
    <property type="match status" value="1"/>
</dbReference>
<evidence type="ECO:0000256" key="4">
    <source>
        <dbReference type="ARBA" id="ARBA00023136"/>
    </source>
</evidence>
<dbReference type="SUPFAM" id="SSF103473">
    <property type="entry name" value="MFS general substrate transporter"/>
    <property type="match status" value="1"/>
</dbReference>
<keyword evidence="2 5" id="KW-0812">Transmembrane</keyword>
<dbReference type="KEGG" id="mpsc:MPSYJ_00670"/>
<dbReference type="PROSITE" id="PS50850">
    <property type="entry name" value="MFS"/>
    <property type="match status" value="1"/>
</dbReference>
<keyword evidence="3 5" id="KW-1133">Transmembrane helix</keyword>
<reference evidence="7 8" key="1">
    <citation type="journal article" date="2019" name="Emerg. Microbes Infect.">
        <title>Comprehensive subspecies identification of 175 nontuberculous mycobacteria species based on 7547 genomic profiles.</title>
        <authorList>
            <person name="Matsumoto Y."/>
            <person name="Kinjo T."/>
            <person name="Motooka D."/>
            <person name="Nabeya D."/>
            <person name="Jung N."/>
            <person name="Uechi K."/>
            <person name="Horii T."/>
            <person name="Iida T."/>
            <person name="Fujita J."/>
            <person name="Nakamura S."/>
        </authorList>
    </citation>
    <scope>NUCLEOTIDE SEQUENCE [LARGE SCALE GENOMIC DNA]</scope>
    <source>
        <strain evidence="7 8">JCM 13323</strain>
    </source>
</reference>
<feature type="domain" description="Major facilitator superfamily (MFS) profile" evidence="6">
    <location>
        <begin position="19"/>
        <end position="505"/>
    </location>
</feature>
<proteinExistence type="predicted"/>
<gene>
    <name evidence="7" type="ORF">MPSYJ_00670</name>
</gene>
<dbReference type="InterPro" id="IPR020846">
    <property type="entry name" value="MFS_dom"/>
</dbReference>
<dbReference type="InterPro" id="IPR011701">
    <property type="entry name" value="MFS"/>
</dbReference>
<feature type="transmembrane region" description="Helical" evidence="5">
    <location>
        <begin position="118"/>
        <end position="136"/>
    </location>
</feature>
<evidence type="ECO:0000313" key="8">
    <source>
        <dbReference type="Proteomes" id="UP000466514"/>
    </source>
</evidence>
<comment type="subcellular location">
    <subcellularLocation>
        <location evidence="1">Cell membrane</location>
        <topology evidence="1">Multi-pass membrane protein</topology>
    </subcellularLocation>
</comment>
<organism evidence="7 8">
    <name type="scientific">Mycolicibacterium psychrotolerans</name>
    <dbReference type="NCBI Taxonomy" id="216929"/>
    <lineage>
        <taxon>Bacteria</taxon>
        <taxon>Bacillati</taxon>
        <taxon>Actinomycetota</taxon>
        <taxon>Actinomycetes</taxon>
        <taxon>Mycobacteriales</taxon>
        <taxon>Mycobacteriaceae</taxon>
        <taxon>Mycolicibacterium</taxon>
    </lineage>
</organism>
<feature type="transmembrane region" description="Helical" evidence="5">
    <location>
        <begin position="88"/>
        <end position="112"/>
    </location>
</feature>
<evidence type="ECO:0000256" key="2">
    <source>
        <dbReference type="ARBA" id="ARBA00022692"/>
    </source>
</evidence>
<feature type="transmembrane region" description="Helical" evidence="5">
    <location>
        <begin position="482"/>
        <end position="501"/>
    </location>
</feature>
<keyword evidence="4 5" id="KW-0472">Membrane</keyword>
<name>A0A7I7M3W5_9MYCO</name>
<dbReference type="AlphaFoldDB" id="A0A7I7M3W5"/>
<feature type="transmembrane region" description="Helical" evidence="5">
    <location>
        <begin position="54"/>
        <end position="76"/>
    </location>
</feature>
<dbReference type="PANTHER" id="PTHR42718:SF35">
    <property type="entry name" value="BLL0718 PROTEIN"/>
    <property type="match status" value="1"/>
</dbReference>
<dbReference type="GO" id="GO:0005886">
    <property type="term" value="C:plasma membrane"/>
    <property type="evidence" value="ECO:0007669"/>
    <property type="project" value="UniProtKB-SubCell"/>
</dbReference>
<evidence type="ECO:0000256" key="5">
    <source>
        <dbReference type="SAM" id="Phobius"/>
    </source>
</evidence>